<name>A0A031LJ70_9CREN</name>
<dbReference type="Proteomes" id="UP000024332">
    <property type="component" value="Unassembled WGS sequence"/>
</dbReference>
<sequence length="81" mass="9655">MLHHAIGFDDVDEIKNCWKRMRNNSFLAHGGFVLYRKLSQEEKEMIINKLTNCWSSVKKEVMKHIDEKKAEGRLKEENYNT</sequence>
<evidence type="ECO:0000313" key="1">
    <source>
        <dbReference type="EMBL" id="EZQ01535.1"/>
    </source>
</evidence>
<dbReference type="EMBL" id="JFZT01000068">
    <property type="protein sequence ID" value="EZQ01535.1"/>
    <property type="molecule type" value="Genomic_DNA"/>
</dbReference>
<accession>A0A031LJ70</accession>
<protein>
    <submittedName>
        <fullName evidence="1">Uncharacterized protein</fullName>
    </submittedName>
</protein>
<evidence type="ECO:0000313" key="2">
    <source>
        <dbReference type="Proteomes" id="UP000024332"/>
    </source>
</evidence>
<gene>
    <name evidence="1" type="ORF">CM19_13030</name>
</gene>
<dbReference type="RefSeq" id="WP_048100757.1">
    <property type="nucleotide sequence ID" value="NZ_JFZT01000068.1"/>
</dbReference>
<dbReference type="AlphaFoldDB" id="A0A031LJ70"/>
<organism evidence="1 2">
    <name type="scientific">Candidatus Acidianus copahuensis</name>
    <dbReference type="NCBI Taxonomy" id="1160895"/>
    <lineage>
        <taxon>Archaea</taxon>
        <taxon>Thermoproteota</taxon>
        <taxon>Thermoprotei</taxon>
        <taxon>Sulfolobales</taxon>
        <taxon>Sulfolobaceae</taxon>
        <taxon>Acidianus</taxon>
    </lineage>
</organism>
<reference evidence="1 2" key="1">
    <citation type="submission" date="2014-03" db="EMBL/GenBank/DDBJ databases">
        <title>Draft genome sequence of the novel thermoacidophilic archaea Acidianus copahuensis ALE1 strain, isolated from Copahue volcanic area in Neuquen Argentina.</title>
        <authorList>
            <person name="Urbieta M.S."/>
            <person name="Rascovan N."/>
            <person name="Castro C."/>
            <person name="Revale S."/>
            <person name="Giaveno M.A."/>
            <person name="Vazquez M.P."/>
            <person name="Donati E.R."/>
        </authorList>
    </citation>
    <scope>NUCLEOTIDE SEQUENCE [LARGE SCALE GENOMIC DNA]</scope>
    <source>
        <strain evidence="1 2">ALE1</strain>
    </source>
</reference>
<keyword evidence="2" id="KW-1185">Reference proteome</keyword>
<proteinExistence type="predicted"/>
<comment type="caution">
    <text evidence="1">The sequence shown here is derived from an EMBL/GenBank/DDBJ whole genome shotgun (WGS) entry which is preliminary data.</text>
</comment>